<accession>A0ACC2NWN4</accession>
<keyword evidence="2" id="KW-1185">Reference proteome</keyword>
<gene>
    <name evidence="1" type="ORF">QAD02_010408</name>
</gene>
<dbReference type="EMBL" id="CM056742">
    <property type="protein sequence ID" value="KAJ8674622.1"/>
    <property type="molecule type" value="Genomic_DNA"/>
</dbReference>
<dbReference type="Proteomes" id="UP001239111">
    <property type="component" value="Chromosome 2"/>
</dbReference>
<sequence>MPQVRGEEQLKAKASDSQKTGDQGWSSTSMLTGSENIQVCSAKGKNDISQEYVDDLSTRAQNTTNNYKHIKLDQPHAMHTNNNQSCSTINSQNIHYYSSSNYCKPKSSSADSTADGQPEYAHRPMEPEKISSSSIGDLQTPIEPFSVVQLSGPELDAEESTQSLNSKEKLTSHSSATFPLDSKQIKNKRYHLKHKESILARKKIYYHRDKNEILKKYRINNTPRENHDMRNEIHHGHLGKNDLEMELVEETPQECPLNHGESTEVPPKCKERYITKLMENLDSPCTAENRIQVDQLVTRCIHVRGDRVLKLKRVMKKLSTKCELAVSKLGDVSVLDNVEFGTSILCGKPNHHSTTAPYFLETAYDTSMLNQWRETDIDGLDDV</sequence>
<evidence type="ECO:0000313" key="2">
    <source>
        <dbReference type="Proteomes" id="UP001239111"/>
    </source>
</evidence>
<protein>
    <submittedName>
        <fullName evidence="1">Uncharacterized protein</fullName>
    </submittedName>
</protein>
<proteinExistence type="predicted"/>
<comment type="caution">
    <text evidence="1">The sequence shown here is derived from an EMBL/GenBank/DDBJ whole genome shotgun (WGS) entry which is preliminary data.</text>
</comment>
<evidence type="ECO:0000313" key="1">
    <source>
        <dbReference type="EMBL" id="KAJ8674622.1"/>
    </source>
</evidence>
<organism evidence="1 2">
    <name type="scientific">Eretmocerus hayati</name>
    <dbReference type="NCBI Taxonomy" id="131215"/>
    <lineage>
        <taxon>Eukaryota</taxon>
        <taxon>Metazoa</taxon>
        <taxon>Ecdysozoa</taxon>
        <taxon>Arthropoda</taxon>
        <taxon>Hexapoda</taxon>
        <taxon>Insecta</taxon>
        <taxon>Pterygota</taxon>
        <taxon>Neoptera</taxon>
        <taxon>Endopterygota</taxon>
        <taxon>Hymenoptera</taxon>
        <taxon>Apocrita</taxon>
        <taxon>Proctotrupomorpha</taxon>
        <taxon>Chalcidoidea</taxon>
        <taxon>Aphelinidae</taxon>
        <taxon>Aphelininae</taxon>
        <taxon>Eretmocerus</taxon>
    </lineage>
</organism>
<reference evidence="1" key="1">
    <citation type="submission" date="2023-04" db="EMBL/GenBank/DDBJ databases">
        <title>A chromosome-level genome assembly of the parasitoid wasp Eretmocerus hayati.</title>
        <authorList>
            <person name="Zhong Y."/>
            <person name="Liu S."/>
            <person name="Liu Y."/>
        </authorList>
    </citation>
    <scope>NUCLEOTIDE SEQUENCE</scope>
    <source>
        <strain evidence="1">ZJU_SS_LIU_2023</strain>
    </source>
</reference>
<name>A0ACC2NWN4_9HYME</name>